<dbReference type="Pfam" id="PF17921">
    <property type="entry name" value="Integrase_H2C2"/>
    <property type="match status" value="1"/>
</dbReference>
<dbReference type="PANTHER" id="PTHR31589">
    <property type="entry name" value="PROTEIN, PUTATIVE (DUF239)-RELATED-RELATED"/>
    <property type="match status" value="1"/>
</dbReference>
<dbReference type="GO" id="GO:0004519">
    <property type="term" value="F:endonuclease activity"/>
    <property type="evidence" value="ECO:0007669"/>
    <property type="project" value="UniProtKB-KW"/>
</dbReference>
<evidence type="ECO:0000256" key="4">
    <source>
        <dbReference type="ARBA" id="ARBA00022722"/>
    </source>
</evidence>
<dbReference type="FunFam" id="3.90.1320.10:FF:000001">
    <property type="entry name" value="Putative carboxyl-terminal proteinase"/>
    <property type="match status" value="1"/>
</dbReference>
<dbReference type="InterPro" id="IPR053168">
    <property type="entry name" value="Glutamic_endopeptidase"/>
</dbReference>
<dbReference type="InterPro" id="IPR043502">
    <property type="entry name" value="DNA/RNA_pol_sf"/>
</dbReference>
<dbReference type="Pfam" id="PF14365">
    <property type="entry name" value="Neprosin_AP"/>
    <property type="match status" value="1"/>
</dbReference>
<evidence type="ECO:0000256" key="2">
    <source>
        <dbReference type="ARBA" id="ARBA00022679"/>
    </source>
</evidence>
<reference evidence="9" key="1">
    <citation type="journal article" date="2019" name="Sci. Rep.">
        <title>Draft genome of Tanacetum cinerariifolium, the natural source of mosquito coil.</title>
        <authorList>
            <person name="Yamashiro T."/>
            <person name="Shiraishi A."/>
            <person name="Satake H."/>
            <person name="Nakayama K."/>
        </authorList>
    </citation>
    <scope>NUCLEOTIDE SEQUENCE</scope>
</reference>
<dbReference type="Pfam" id="PF00078">
    <property type="entry name" value="RVT_1"/>
    <property type="match status" value="1"/>
</dbReference>
<evidence type="ECO:0000313" key="9">
    <source>
        <dbReference type="EMBL" id="GEU81844.1"/>
    </source>
</evidence>
<dbReference type="PROSITE" id="PS52045">
    <property type="entry name" value="NEPROSIN_PEP_CD"/>
    <property type="match status" value="1"/>
</dbReference>
<evidence type="ECO:0000256" key="1">
    <source>
        <dbReference type="ARBA" id="ARBA00012493"/>
    </source>
</evidence>
<dbReference type="InterPro" id="IPR021109">
    <property type="entry name" value="Peptidase_aspartic_dom_sf"/>
</dbReference>
<dbReference type="CDD" id="cd01647">
    <property type="entry name" value="RT_LTR"/>
    <property type="match status" value="1"/>
</dbReference>
<evidence type="ECO:0000256" key="5">
    <source>
        <dbReference type="ARBA" id="ARBA00022759"/>
    </source>
</evidence>
<dbReference type="PANTHER" id="PTHR31589:SF24">
    <property type="entry name" value="OS07G0205500 PROTEIN"/>
    <property type="match status" value="1"/>
</dbReference>
<sequence>MCNMVGQYIQRKEEEKRIEEEQTAKAQNWKLSVCYDDGDDEERSISLKDNIISGLPPCVAVTPSLPTEEPDNSLSMGDEHLDTISATKSNEFIKSNVESLIPIPSESEGIPDNMCDVPFHDNSPPLDVSKDQFEDFFDSNDEFTSTDDDSFSIDNIEYVEASPPDSELVSSEVMEIVIPKVGGIDDDILLTIKDDILREKLLNINLLIANIEALNDNPTPSFDFMTKSSSTSLNSLLEETNTFDNSLPEFETFCFDLEDISSGSTTNRFDISFIEYEAFYDDHVKEISSGSTTTHSYPSLCDSFIFDLSINSFPPADRSVFMSSPMNSLTSYLHQSMIVFASRLNPTRGDFTMNVVEDIFPTREPRVHNALPTHPTFQLNLDFILSSESFSLMLYGSFFLFSYSVAPQYLLSLGNEDTIFDPGICSYHISSFLPDVSHWSGTFMKFIVYPNHLNESPMKIFIPENVKTYAEGFCLPVFISSASIGNHLRFDYRDSASLGHDPGKKGQTMHPTNNEITKDVQPPVVQTETPIQNSEPVVAPIIEPVVSPLRDKANDQKEKIFQIFKDLDFNISFADALILMPKFGPTIKTLLTNKDKLSELDINLLNEHCSAVLLKKLPEKLGDLGKFLIPCDFSGMDKCLAPADLSASINLMPLPVWNKLSLLELSPMCMTLELADRLIFRPVGVAEDVFIKVGMFHFPADFVVVDFDADPRVPLILGRSFLKTGRALIDVLEGELTLRVGKEAITFNLDQTSRYSANYNDMTANRIDVIDMACEEYSQEVVVIIAKDLSDEEKTALITVLKSHKRAIAWKLFDIKGINPEFCTHKILMDDDFEPAVQHQRRVNLKIHDVIKKEVLKLLDAELIYPISDSSWVSPVHCVPKKGRFTVVENEENELIPTRLVTGWRVCIDYRKLNEATRKDHFPLPFMDQMLETLTGSEYYCFLDGFSGYFQIPIDPKDQEKTTFTCPYKMFAYRRMSFGLCNAPDTFQRCMMAIFHDMIEKPMEEKSHFMVKEGIILGHKIFENGIEVDEAKLIFYRHFIKDFLKIAQPMTRLLEKDTLFFFSKECVEAFHTLKRKLTEAPILIASDWDLPFELMCDASDFAIGVVLGQRQEKHFRPILYASKTMTKAESNYTTTEKEMLAVVYAFEKFRSYLIMNKSIVYTDHSALKYLFAKKDSKARLLRREINEKFPLETLNMISFRGNSSTPCFADFKNYHAGNFVVKGMSSQQKNKIFKDVKHYFWDDPFLFKICADQVIRRCAHGPEAIDILKACHYGPTRGHHGPNYNVKKLFDSGFYWPTIYRNAQDLVKSCDVCQRQGKISQRDEMPQNFIHVEAKALPTDDTRVVCKFLKSLFARFGTPRAIISNRETHFCNDQFAKVMLKYGVTHRLATAYHPQTSGQNIRQVVRGVHVGLKLGFKPTKQVYKHVFKKNGASVSGKKKQARLTRQEVSNSNTFDALNTVENDDDLAIKKVDDPANANKDSEVDEVLNETTRFMALMNFKVDNNSKSAKNPPATRQKLQVHKHLKRLNKKPVKTIQSPDGDIIDCVHISHQPAFDHPFLKDHKIQMRPNYHPEGLYDDNKVNTASKVKENTIKQLWHVNGMCDEGTIPIRRTKEDDVLRASSVKRYGKKKHTSMAMPNSIPKSADPDIVNQSGHQHAIAYVEGDKFYGAKATMNVWEPKIQQANEFSLSQIWILGGSFGEDLNSIEAGWQVSPDLYGDNNTRLFTYWTSDAYQATGCYNLLCSGFIQINNNIAMGASISPVSGYRNSQYDISILVWKDQKEGNWWMQFGNGYVLGYWPSFLFSYLADSASMIEWGGEVVNSEPDGQHTSTQMGSGRFPEEGFGKASYFRNIQVVDKENNLKAPKDIGTFTEQSNCYDVQTGSNSDWGHYFYYGGPDYDMSIQSAFTVNLTGSDLATLAWHIRAQGTLAKVTRILDIECKIKIVNASSTIYCIITHIEIILERVMNLWYPMLSDKYSGPRPVCGLGLCLLLQSELSLRRSDSGGVLSDKDSSPSPACGLSPLRIPIDTEKKLGPEGSMVTNPSLYRSLAGSLYTVYMSANPVQHQRTKHIEIDIHFVRDKVAAGHVRFLHAPFRFQYANIFTKGLSYPLFVVFRSSLSVRKTPAQTAGAY</sequence>
<dbReference type="EMBL" id="BKCJ010008366">
    <property type="protein sequence ID" value="GEU81844.1"/>
    <property type="molecule type" value="Genomic_DNA"/>
</dbReference>
<comment type="caution">
    <text evidence="9">The sequence shown here is derived from an EMBL/GenBank/DDBJ whole genome shotgun (WGS) entry which is preliminary data.</text>
</comment>
<protein>
    <recommendedName>
        <fullName evidence="1">RNA-directed DNA polymerase</fullName>
        <ecNumber evidence="1">2.7.7.49</ecNumber>
    </recommendedName>
</protein>
<keyword evidence="5" id="KW-0255">Endonuclease</keyword>
<keyword evidence="6" id="KW-0378">Hydrolase</keyword>
<keyword evidence="4" id="KW-0540">Nuclease</keyword>
<name>A0A6L2NBB0_TANCI</name>
<keyword evidence="3" id="KW-0548">Nucleotidyltransferase</keyword>
<evidence type="ECO:0000256" key="6">
    <source>
        <dbReference type="ARBA" id="ARBA00022801"/>
    </source>
</evidence>
<dbReference type="Gene3D" id="3.10.10.10">
    <property type="entry name" value="HIV Type 1 Reverse Transcriptase, subunit A, domain 1"/>
    <property type="match status" value="1"/>
</dbReference>
<gene>
    <name evidence="9" type="ORF">Tci_053822</name>
</gene>
<dbReference type="Pfam" id="PF03080">
    <property type="entry name" value="Neprosin"/>
    <property type="match status" value="1"/>
</dbReference>
<dbReference type="Gene3D" id="3.30.420.10">
    <property type="entry name" value="Ribonuclease H-like superfamily/Ribonuclease H"/>
    <property type="match status" value="1"/>
</dbReference>
<dbReference type="CDD" id="cd09272">
    <property type="entry name" value="RNase_HI_RT_Ty1"/>
    <property type="match status" value="1"/>
</dbReference>
<dbReference type="InterPro" id="IPR041373">
    <property type="entry name" value="RT_RNaseH"/>
</dbReference>
<dbReference type="CDD" id="cd00303">
    <property type="entry name" value="retropepsin_like"/>
    <property type="match status" value="1"/>
</dbReference>
<dbReference type="EC" id="2.7.7.49" evidence="1"/>
<dbReference type="GO" id="GO:0016787">
    <property type="term" value="F:hydrolase activity"/>
    <property type="evidence" value="ECO:0007669"/>
    <property type="project" value="UniProtKB-KW"/>
</dbReference>
<dbReference type="Pfam" id="PF17917">
    <property type="entry name" value="RT_RNaseH"/>
    <property type="match status" value="1"/>
</dbReference>
<proteinExistence type="predicted"/>
<dbReference type="SUPFAM" id="SSF56672">
    <property type="entry name" value="DNA/RNA polymerases"/>
    <property type="match status" value="1"/>
</dbReference>
<dbReference type="CDD" id="cd09274">
    <property type="entry name" value="RNase_HI_RT_Ty3"/>
    <property type="match status" value="1"/>
</dbReference>
<dbReference type="Gene3D" id="3.90.1320.10">
    <property type="entry name" value="Outer-capsid protein sigma 3, large lobe"/>
    <property type="match status" value="1"/>
</dbReference>
<organism evidence="9">
    <name type="scientific">Tanacetum cinerariifolium</name>
    <name type="common">Dalmatian daisy</name>
    <name type="synonym">Chrysanthemum cinerariifolium</name>
    <dbReference type="NCBI Taxonomy" id="118510"/>
    <lineage>
        <taxon>Eukaryota</taxon>
        <taxon>Viridiplantae</taxon>
        <taxon>Streptophyta</taxon>
        <taxon>Embryophyta</taxon>
        <taxon>Tracheophyta</taxon>
        <taxon>Spermatophyta</taxon>
        <taxon>Magnoliopsida</taxon>
        <taxon>eudicotyledons</taxon>
        <taxon>Gunneridae</taxon>
        <taxon>Pentapetalae</taxon>
        <taxon>asterids</taxon>
        <taxon>campanulids</taxon>
        <taxon>Asterales</taxon>
        <taxon>Asteraceae</taxon>
        <taxon>Asteroideae</taxon>
        <taxon>Anthemideae</taxon>
        <taxon>Anthemidinae</taxon>
        <taxon>Tanacetum</taxon>
    </lineage>
</organism>
<dbReference type="InterPro" id="IPR004314">
    <property type="entry name" value="Neprosin"/>
</dbReference>
<dbReference type="Gene3D" id="2.40.70.10">
    <property type="entry name" value="Acid Proteases"/>
    <property type="match status" value="1"/>
</dbReference>
<feature type="domain" description="Neprosin PEP catalytic" evidence="8">
    <location>
        <begin position="1648"/>
        <end position="1900"/>
    </location>
</feature>
<dbReference type="InterPro" id="IPR000477">
    <property type="entry name" value="RT_dom"/>
</dbReference>
<dbReference type="InterPro" id="IPR043128">
    <property type="entry name" value="Rev_trsase/Diguanyl_cyclase"/>
</dbReference>
<dbReference type="InterPro" id="IPR041588">
    <property type="entry name" value="Integrase_H2C2"/>
</dbReference>
<evidence type="ECO:0000256" key="7">
    <source>
        <dbReference type="ARBA" id="ARBA00022918"/>
    </source>
</evidence>
<accession>A0A6L2NBB0</accession>
<dbReference type="Gene3D" id="3.30.70.270">
    <property type="match status" value="2"/>
</dbReference>
<evidence type="ECO:0000259" key="8">
    <source>
        <dbReference type="PROSITE" id="PS52045"/>
    </source>
</evidence>
<keyword evidence="2" id="KW-0808">Transferase</keyword>
<dbReference type="SUPFAM" id="SSF53098">
    <property type="entry name" value="Ribonuclease H-like"/>
    <property type="match status" value="1"/>
</dbReference>
<dbReference type="GO" id="GO:0003676">
    <property type="term" value="F:nucleic acid binding"/>
    <property type="evidence" value="ECO:0007669"/>
    <property type="project" value="InterPro"/>
</dbReference>
<dbReference type="FunFam" id="3.10.20.370:FF:000001">
    <property type="entry name" value="Retrovirus-related Pol polyprotein from transposon 17.6-like protein"/>
    <property type="match status" value="1"/>
</dbReference>
<dbReference type="InterPro" id="IPR025521">
    <property type="entry name" value="Neprosin_propep"/>
</dbReference>
<keyword evidence="7" id="KW-0695">RNA-directed DNA polymerase</keyword>
<evidence type="ECO:0000256" key="3">
    <source>
        <dbReference type="ARBA" id="ARBA00022695"/>
    </source>
</evidence>
<dbReference type="GO" id="GO:0003964">
    <property type="term" value="F:RNA-directed DNA polymerase activity"/>
    <property type="evidence" value="ECO:0007669"/>
    <property type="project" value="UniProtKB-KW"/>
</dbReference>
<dbReference type="InterPro" id="IPR036397">
    <property type="entry name" value="RNaseH_sf"/>
</dbReference>
<dbReference type="Gene3D" id="1.10.340.70">
    <property type="match status" value="1"/>
</dbReference>
<dbReference type="InterPro" id="IPR012337">
    <property type="entry name" value="RNaseH-like_sf"/>
</dbReference>